<sequence>MQSVKTMNPLLKKQLIDFFGENYEDNSDLLPFFNTIENTYTSYDEQIVTVQQAMSSSSELIEHINKQTKDIIDMNSQREALLASLRIQNEELSDYAHMVSHDLKSPLRNIDTLTSWLKEDYESKLDDKGKQTIKLIRNNVQKMEDLVVGILEYSTINKGDANTYDVKVASVLDDVLKTVSIPENIKVNVKDNLPTIKADKSRVHQLFQNLINNAVAFNDKENGNIEIGHQELDDVWQFYVKDNGIGIDKVYFNKIFKTFERLDNTSTSAGIGLSIVKKIVDYYEGKVWLESTINEGTTFFFTIKKK</sequence>
<proteinExistence type="predicted"/>
<dbReference type="InterPro" id="IPR036890">
    <property type="entry name" value="HATPase_C_sf"/>
</dbReference>
<dbReference type="PRINTS" id="PR00344">
    <property type="entry name" value="BCTRLSENSOR"/>
</dbReference>
<dbReference type="InterPro" id="IPR003661">
    <property type="entry name" value="HisK_dim/P_dom"/>
</dbReference>
<dbReference type="EC" id="2.7.13.3" evidence="2"/>
<keyword evidence="7" id="KW-0547">Nucleotide-binding</keyword>
<dbReference type="EMBL" id="BAABCA010000001">
    <property type="protein sequence ID" value="GAA4230875.1"/>
    <property type="molecule type" value="Genomic_DNA"/>
</dbReference>
<feature type="domain" description="Histidine kinase" evidence="6">
    <location>
        <begin position="98"/>
        <end position="306"/>
    </location>
</feature>
<organism evidence="7 8">
    <name type="scientific">Postechiella marina</name>
    <dbReference type="NCBI Taxonomy" id="943941"/>
    <lineage>
        <taxon>Bacteria</taxon>
        <taxon>Pseudomonadati</taxon>
        <taxon>Bacteroidota</taxon>
        <taxon>Flavobacteriia</taxon>
        <taxon>Flavobacteriales</taxon>
        <taxon>Flavobacteriaceae</taxon>
        <taxon>Postechiella</taxon>
    </lineage>
</organism>
<dbReference type="SUPFAM" id="SSF47384">
    <property type="entry name" value="Homodimeric domain of signal transducing histidine kinase"/>
    <property type="match status" value="1"/>
</dbReference>
<dbReference type="PANTHER" id="PTHR43304">
    <property type="entry name" value="PHYTOCHROME-LIKE PROTEIN CPH1"/>
    <property type="match status" value="1"/>
</dbReference>
<evidence type="ECO:0000313" key="8">
    <source>
        <dbReference type="Proteomes" id="UP001501496"/>
    </source>
</evidence>
<evidence type="ECO:0000259" key="6">
    <source>
        <dbReference type="PROSITE" id="PS50109"/>
    </source>
</evidence>
<dbReference type="Gene3D" id="3.30.565.10">
    <property type="entry name" value="Histidine kinase-like ATPase, C-terminal domain"/>
    <property type="match status" value="1"/>
</dbReference>
<dbReference type="Pfam" id="PF02518">
    <property type="entry name" value="HATPase_c"/>
    <property type="match status" value="1"/>
</dbReference>
<dbReference type="Pfam" id="PF00512">
    <property type="entry name" value="HisKA"/>
    <property type="match status" value="1"/>
</dbReference>
<dbReference type="InterPro" id="IPR003594">
    <property type="entry name" value="HATPase_dom"/>
</dbReference>
<dbReference type="Proteomes" id="UP001501496">
    <property type="component" value="Unassembled WGS sequence"/>
</dbReference>
<dbReference type="InterPro" id="IPR005467">
    <property type="entry name" value="His_kinase_dom"/>
</dbReference>
<accession>A0ABP8BZD4</accession>
<keyword evidence="4" id="KW-0808">Transferase</keyword>
<dbReference type="SUPFAM" id="SSF55874">
    <property type="entry name" value="ATPase domain of HSP90 chaperone/DNA topoisomerase II/histidine kinase"/>
    <property type="match status" value="1"/>
</dbReference>
<name>A0ABP8BZD4_9FLAO</name>
<dbReference type="PANTHER" id="PTHR43304:SF1">
    <property type="entry name" value="PAC DOMAIN-CONTAINING PROTEIN"/>
    <property type="match status" value="1"/>
</dbReference>
<comment type="caution">
    <text evidence="7">The sequence shown here is derived from an EMBL/GenBank/DDBJ whole genome shotgun (WGS) entry which is preliminary data.</text>
</comment>
<evidence type="ECO:0000256" key="2">
    <source>
        <dbReference type="ARBA" id="ARBA00012438"/>
    </source>
</evidence>
<dbReference type="CDD" id="cd00082">
    <property type="entry name" value="HisKA"/>
    <property type="match status" value="1"/>
</dbReference>
<dbReference type="SMART" id="SM00388">
    <property type="entry name" value="HisKA"/>
    <property type="match status" value="1"/>
</dbReference>
<keyword evidence="8" id="KW-1185">Reference proteome</keyword>
<evidence type="ECO:0000256" key="5">
    <source>
        <dbReference type="ARBA" id="ARBA00022777"/>
    </source>
</evidence>
<evidence type="ECO:0000256" key="4">
    <source>
        <dbReference type="ARBA" id="ARBA00022679"/>
    </source>
</evidence>
<dbReference type="SMART" id="SM00387">
    <property type="entry name" value="HATPase_c"/>
    <property type="match status" value="1"/>
</dbReference>
<dbReference type="InterPro" id="IPR004358">
    <property type="entry name" value="Sig_transdc_His_kin-like_C"/>
</dbReference>
<evidence type="ECO:0000313" key="7">
    <source>
        <dbReference type="EMBL" id="GAA4230875.1"/>
    </source>
</evidence>
<dbReference type="PROSITE" id="PS50109">
    <property type="entry name" value="HIS_KIN"/>
    <property type="match status" value="1"/>
</dbReference>
<protein>
    <recommendedName>
        <fullName evidence="2">histidine kinase</fullName>
        <ecNumber evidence="2">2.7.13.3</ecNumber>
    </recommendedName>
</protein>
<comment type="catalytic activity">
    <reaction evidence="1">
        <text>ATP + protein L-histidine = ADP + protein N-phospho-L-histidine.</text>
        <dbReference type="EC" id="2.7.13.3"/>
    </reaction>
</comment>
<dbReference type="InterPro" id="IPR036097">
    <property type="entry name" value="HisK_dim/P_sf"/>
</dbReference>
<keyword evidence="7" id="KW-0067">ATP-binding</keyword>
<keyword evidence="3" id="KW-0597">Phosphoprotein</keyword>
<dbReference type="InterPro" id="IPR052162">
    <property type="entry name" value="Sensor_kinase/Photoreceptor"/>
</dbReference>
<evidence type="ECO:0000256" key="3">
    <source>
        <dbReference type="ARBA" id="ARBA00022553"/>
    </source>
</evidence>
<evidence type="ECO:0000256" key="1">
    <source>
        <dbReference type="ARBA" id="ARBA00000085"/>
    </source>
</evidence>
<reference evidence="8" key="1">
    <citation type="journal article" date="2019" name="Int. J. Syst. Evol. Microbiol.">
        <title>The Global Catalogue of Microorganisms (GCM) 10K type strain sequencing project: providing services to taxonomists for standard genome sequencing and annotation.</title>
        <authorList>
            <consortium name="The Broad Institute Genomics Platform"/>
            <consortium name="The Broad Institute Genome Sequencing Center for Infectious Disease"/>
            <person name="Wu L."/>
            <person name="Ma J."/>
        </authorList>
    </citation>
    <scope>NUCLEOTIDE SEQUENCE [LARGE SCALE GENOMIC DNA]</scope>
    <source>
        <strain evidence="8">JCM 17630</strain>
    </source>
</reference>
<keyword evidence="5" id="KW-0418">Kinase</keyword>
<gene>
    <name evidence="7" type="ORF">GCM10022291_02060</name>
</gene>
<dbReference type="GO" id="GO:0005524">
    <property type="term" value="F:ATP binding"/>
    <property type="evidence" value="ECO:0007669"/>
    <property type="project" value="UniProtKB-KW"/>
</dbReference>
<dbReference type="Gene3D" id="1.10.287.130">
    <property type="match status" value="1"/>
</dbReference>